<protein>
    <submittedName>
        <fullName evidence="1">Uncharacterized protein</fullName>
    </submittedName>
</protein>
<evidence type="ECO:0000313" key="1">
    <source>
        <dbReference type="EMBL" id="KKK96392.1"/>
    </source>
</evidence>
<gene>
    <name evidence="1" type="ORF">LCGC14_2663210</name>
</gene>
<dbReference type="AlphaFoldDB" id="A0A0F8ZRA5"/>
<organism evidence="1">
    <name type="scientific">marine sediment metagenome</name>
    <dbReference type="NCBI Taxonomy" id="412755"/>
    <lineage>
        <taxon>unclassified sequences</taxon>
        <taxon>metagenomes</taxon>
        <taxon>ecological metagenomes</taxon>
    </lineage>
</organism>
<proteinExistence type="predicted"/>
<dbReference type="EMBL" id="LAZR01046508">
    <property type="protein sequence ID" value="KKK96392.1"/>
    <property type="molecule type" value="Genomic_DNA"/>
</dbReference>
<sequence>MTQPKTASKFTPGPWKVVSTPITWQIRDATDEVITESWDYHPLPDANARLIAAAPEMYELLSSLADQADYALTQGDVPKYARNPLLHCIRESRQLKAAIDGEG</sequence>
<reference evidence="1" key="1">
    <citation type="journal article" date="2015" name="Nature">
        <title>Complex archaea that bridge the gap between prokaryotes and eukaryotes.</title>
        <authorList>
            <person name="Spang A."/>
            <person name="Saw J.H."/>
            <person name="Jorgensen S.L."/>
            <person name="Zaremba-Niedzwiedzka K."/>
            <person name="Martijn J."/>
            <person name="Lind A.E."/>
            <person name="van Eijk R."/>
            <person name="Schleper C."/>
            <person name="Guy L."/>
            <person name="Ettema T.J."/>
        </authorList>
    </citation>
    <scope>NUCLEOTIDE SEQUENCE</scope>
</reference>
<name>A0A0F8ZRA5_9ZZZZ</name>
<accession>A0A0F8ZRA5</accession>
<comment type="caution">
    <text evidence="1">The sequence shown here is derived from an EMBL/GenBank/DDBJ whole genome shotgun (WGS) entry which is preliminary data.</text>
</comment>